<comment type="caution">
    <text evidence="2">The sequence shown here is derived from an EMBL/GenBank/DDBJ whole genome shotgun (WGS) entry which is preliminary data.</text>
</comment>
<feature type="region of interest" description="Disordered" evidence="1">
    <location>
        <begin position="1"/>
        <end position="31"/>
    </location>
</feature>
<dbReference type="AlphaFoldDB" id="A0A2S6CKN4"/>
<dbReference type="Proteomes" id="UP000237631">
    <property type="component" value="Unassembled WGS sequence"/>
</dbReference>
<protein>
    <recommendedName>
        <fullName evidence="4">ThuA-like domain-containing protein</fullName>
    </recommendedName>
</protein>
<name>A0A2S6CKN4_9PEZI</name>
<evidence type="ECO:0000313" key="3">
    <source>
        <dbReference type="Proteomes" id="UP000237631"/>
    </source>
</evidence>
<dbReference type="STRING" id="357750.A0A2S6CKN4"/>
<accession>A0A2S6CKN4</accession>
<evidence type="ECO:0000313" key="2">
    <source>
        <dbReference type="EMBL" id="PPJ60281.1"/>
    </source>
</evidence>
<evidence type="ECO:0008006" key="4">
    <source>
        <dbReference type="Google" id="ProtNLM"/>
    </source>
</evidence>
<dbReference type="EMBL" id="PNEN01000293">
    <property type="protein sequence ID" value="PPJ60281.1"/>
    <property type="molecule type" value="Genomic_DNA"/>
</dbReference>
<organism evidence="2 3">
    <name type="scientific">Cercospora berteroae</name>
    <dbReference type="NCBI Taxonomy" id="357750"/>
    <lineage>
        <taxon>Eukaryota</taxon>
        <taxon>Fungi</taxon>
        <taxon>Dikarya</taxon>
        <taxon>Ascomycota</taxon>
        <taxon>Pezizomycotina</taxon>
        <taxon>Dothideomycetes</taxon>
        <taxon>Dothideomycetidae</taxon>
        <taxon>Mycosphaerellales</taxon>
        <taxon>Mycosphaerellaceae</taxon>
        <taxon>Cercospora</taxon>
    </lineage>
</organism>
<gene>
    <name evidence="2" type="ORF">CBER1_01330</name>
</gene>
<keyword evidence="3" id="KW-1185">Reference proteome</keyword>
<proteinExistence type="predicted"/>
<reference evidence="3" key="1">
    <citation type="journal article" date="2017" name="bioRxiv">
        <title>Conservation of a gene cluster reveals novel cercosporin biosynthetic mechanisms and extends production to the genus Colletotrichum.</title>
        <authorList>
            <person name="de Jonge R."/>
            <person name="Ebert M.K."/>
            <person name="Huitt-Roehl C.R."/>
            <person name="Pal P."/>
            <person name="Suttle J.C."/>
            <person name="Spanner R.E."/>
            <person name="Neubauer J.D."/>
            <person name="Jurick W.M.II."/>
            <person name="Stott K.A."/>
            <person name="Secor G.A."/>
            <person name="Thomma B.P.H.J."/>
            <person name="Van de Peer Y."/>
            <person name="Townsend C.A."/>
            <person name="Bolton M.D."/>
        </authorList>
    </citation>
    <scope>NUCLEOTIDE SEQUENCE [LARGE SCALE GENOMIC DNA]</scope>
    <source>
        <strain evidence="3">CBS538.71</strain>
    </source>
</reference>
<dbReference type="OrthoDB" id="167809at2759"/>
<sequence length="245" mass="27393">MPSRAAVYSAQTPRPFYGPARPPRVATKPQVDTRPRLALLQLQKHPYFDEQYALLLRELSARFQVDVITNRTQASHLFRNGWHAIVLATDQALAESDDYVLRDEARVFVQRGGTLILCCHFAAAAPRLDVEKFFSSFGLYWRSGDYHRTEHDLNRAIAGVDTSDLKPRYSQQAVHLRDVDPRHAIYLPAATAYVQSSVCPPSPIEDKTQTPTALAAVGQGRLGYLGDVNVEEGTVRTMLTICGQQ</sequence>
<evidence type="ECO:0000256" key="1">
    <source>
        <dbReference type="SAM" id="MobiDB-lite"/>
    </source>
</evidence>